<dbReference type="RefSeq" id="WP_106012776.1">
    <property type="nucleotide sequence ID" value="NZ_CP027226.1"/>
</dbReference>
<accession>A0A2S0KP71</accession>
<gene>
    <name evidence="1" type="ORF">C5Q98_06195</name>
</gene>
<dbReference type="KEGG" id="fsa:C5Q98_06195"/>
<reference evidence="2" key="1">
    <citation type="submission" date="2018-02" db="EMBL/GenBank/DDBJ databases">
        <authorList>
            <person name="Holder M.E."/>
            <person name="Ajami N.J."/>
            <person name="Petrosino J.F."/>
        </authorList>
    </citation>
    <scope>NUCLEOTIDE SEQUENCE [LARGE SCALE GENOMIC DNA]</scope>
    <source>
        <strain evidence="2">CCUG 47711</strain>
    </source>
</reference>
<organism evidence="1 2">
    <name type="scientific">Fastidiosipila sanguinis</name>
    <dbReference type="NCBI Taxonomy" id="236753"/>
    <lineage>
        <taxon>Bacteria</taxon>
        <taxon>Bacillati</taxon>
        <taxon>Bacillota</taxon>
        <taxon>Clostridia</taxon>
        <taxon>Eubacteriales</taxon>
        <taxon>Oscillospiraceae</taxon>
        <taxon>Fastidiosipila</taxon>
    </lineage>
</organism>
<name>A0A2S0KP71_9FIRM</name>
<keyword evidence="2" id="KW-1185">Reference proteome</keyword>
<dbReference type="OrthoDB" id="1652136at2"/>
<evidence type="ECO:0000313" key="1">
    <source>
        <dbReference type="EMBL" id="AVM42826.1"/>
    </source>
</evidence>
<dbReference type="EMBL" id="CP027226">
    <property type="protein sequence ID" value="AVM42826.1"/>
    <property type="molecule type" value="Genomic_DNA"/>
</dbReference>
<sequence length="125" mass="13706">MSYADLYFYQNEFGGNVVPSDSLENALKSASRAINNATMYKIRNIEELPEFTKRQVKLATCAQAEYIDQYGEINDFLSNVGGYSIGDVSVSSPQGNASVLGSHYGLCDKAIELLLPTGLLDRRLA</sequence>
<proteinExistence type="predicted"/>
<evidence type="ECO:0000313" key="2">
    <source>
        <dbReference type="Proteomes" id="UP000237947"/>
    </source>
</evidence>
<dbReference type="Proteomes" id="UP000237947">
    <property type="component" value="Chromosome"/>
</dbReference>
<protein>
    <submittedName>
        <fullName evidence="1">Uncharacterized protein</fullName>
    </submittedName>
</protein>
<dbReference type="AlphaFoldDB" id="A0A2S0KP71"/>